<evidence type="ECO:0000313" key="2">
    <source>
        <dbReference type="Proteomes" id="UP000601108"/>
    </source>
</evidence>
<dbReference type="AlphaFoldDB" id="A0A918JUL2"/>
<comment type="caution">
    <text evidence="1">The sequence shown here is derived from an EMBL/GenBank/DDBJ whole genome shotgun (WGS) entry which is preliminary data.</text>
</comment>
<name>A0A918JUL2_9FLAO</name>
<organism evidence="1 2">
    <name type="scientific">Aquimarina muelleri</name>
    <dbReference type="NCBI Taxonomy" id="279356"/>
    <lineage>
        <taxon>Bacteria</taxon>
        <taxon>Pseudomonadati</taxon>
        <taxon>Bacteroidota</taxon>
        <taxon>Flavobacteriia</taxon>
        <taxon>Flavobacteriales</taxon>
        <taxon>Flavobacteriaceae</taxon>
        <taxon>Aquimarina</taxon>
    </lineage>
</organism>
<dbReference type="Proteomes" id="UP000601108">
    <property type="component" value="Unassembled WGS sequence"/>
</dbReference>
<dbReference type="RefSeq" id="WP_189457447.1">
    <property type="nucleotide sequence ID" value="NZ_BMWS01000011.1"/>
</dbReference>
<evidence type="ECO:0000313" key="1">
    <source>
        <dbReference type="EMBL" id="GGX17545.1"/>
    </source>
</evidence>
<proteinExistence type="predicted"/>
<gene>
    <name evidence="1" type="ORF">GCM10007384_18670</name>
</gene>
<accession>A0A918JUL2</accession>
<dbReference type="EMBL" id="BMWS01000011">
    <property type="protein sequence ID" value="GGX17545.1"/>
    <property type="molecule type" value="Genomic_DNA"/>
</dbReference>
<keyword evidence="2" id="KW-1185">Reference proteome</keyword>
<evidence type="ECO:0008006" key="3">
    <source>
        <dbReference type="Google" id="ProtNLM"/>
    </source>
</evidence>
<sequence>MKKQFYIYLILSTLFLTSCKSRGQKPVISKENDSPKQEKIIDYINTKSVTSYYNEKKIVIGSSFDSTNTLGVFEILYYDNEKDITKLYKNKNTLHSKNEVLNKYKKTAFFFKKEHLDKVPMKHIEGLAVGWEYDIKPPCPVFVFSLKKGEWRFLESIYINSHDDYENITNLKIENLIGNRSFFQKKWKGSFSFSLEDLTRMGETHSIYFDFDISDINNPKIISQLDEEKKKIRNCQVTHITKDTLVLMDKQKNDDIFILSKQGNNYNISGSPIYMLNPPNESYPLTKE</sequence>
<protein>
    <recommendedName>
        <fullName evidence="3">Lipoprotein</fullName>
    </recommendedName>
</protein>
<reference evidence="1 2" key="1">
    <citation type="journal article" date="2014" name="Int. J. Syst. Evol. Microbiol.">
        <title>Complete genome sequence of Corynebacterium casei LMG S-19264T (=DSM 44701T), isolated from a smear-ripened cheese.</title>
        <authorList>
            <consortium name="US DOE Joint Genome Institute (JGI-PGF)"/>
            <person name="Walter F."/>
            <person name="Albersmeier A."/>
            <person name="Kalinowski J."/>
            <person name="Ruckert C."/>
        </authorList>
    </citation>
    <scope>NUCLEOTIDE SEQUENCE [LARGE SCALE GENOMIC DNA]</scope>
    <source>
        <strain evidence="1 2">KCTC 12285</strain>
    </source>
</reference>
<dbReference type="PROSITE" id="PS51257">
    <property type="entry name" value="PROKAR_LIPOPROTEIN"/>
    <property type="match status" value="1"/>
</dbReference>